<reference evidence="2" key="1">
    <citation type="submission" date="2021-01" db="EMBL/GenBank/DDBJ databases">
        <authorList>
            <person name="Corre E."/>
            <person name="Pelletier E."/>
            <person name="Niang G."/>
            <person name="Scheremetjew M."/>
            <person name="Finn R."/>
            <person name="Kale V."/>
            <person name="Holt S."/>
            <person name="Cochrane G."/>
            <person name="Meng A."/>
            <person name="Brown T."/>
            <person name="Cohen L."/>
        </authorList>
    </citation>
    <scope>NUCLEOTIDE SEQUENCE</scope>
    <source>
        <strain evidence="2">CCMP325</strain>
    </source>
</reference>
<accession>A0A7S0NBH3</accession>
<protein>
    <submittedName>
        <fullName evidence="2">Uncharacterized protein</fullName>
    </submittedName>
</protein>
<sequence>MRADLFHRVLSSGKEIASTDIQESGLRSVAAEQVERDAVACDVLTYLKAQVYDADTGLNLNEDVCRQLKLLGLVSEKSITHAPRRHANVDDISSKFIQEYDLYLRSQPYNMSPSEAIRTFGSDLVKSTTNLRELAEAEVLKWCNDQRMTIETHYSEKSVVQAHTAALSEKVKPFQSMEGVEKTSNSRTLRPRPRWPKSIAFSSSSDDDEKHEGEASRQMTNVFPPQDKGFTFSDVAKTERGKARQRHSRVKQLKDNINALLYN</sequence>
<evidence type="ECO:0000313" key="2">
    <source>
        <dbReference type="EMBL" id="CAD8504036.1"/>
    </source>
</evidence>
<gene>
    <name evidence="2" type="ORF">HPHI1048_LOCUS21304</name>
</gene>
<proteinExistence type="predicted"/>
<evidence type="ECO:0000256" key="1">
    <source>
        <dbReference type="SAM" id="MobiDB-lite"/>
    </source>
</evidence>
<name>A0A7S0NBH3_9CRYP</name>
<organism evidence="2">
    <name type="scientific">Hanusia phi</name>
    <dbReference type="NCBI Taxonomy" id="3032"/>
    <lineage>
        <taxon>Eukaryota</taxon>
        <taxon>Cryptophyceae</taxon>
        <taxon>Pyrenomonadales</taxon>
        <taxon>Geminigeraceae</taxon>
        <taxon>Hanusia</taxon>
    </lineage>
</organism>
<dbReference type="AlphaFoldDB" id="A0A7S0NBH3"/>
<dbReference type="EMBL" id="HBEO01031420">
    <property type="protein sequence ID" value="CAD8504036.1"/>
    <property type="molecule type" value="Transcribed_RNA"/>
</dbReference>
<feature type="region of interest" description="Disordered" evidence="1">
    <location>
        <begin position="176"/>
        <end position="250"/>
    </location>
</feature>